<evidence type="ECO:0000313" key="5">
    <source>
        <dbReference type="EMBL" id="EMD33952.1"/>
    </source>
</evidence>
<dbReference type="CDD" id="cd05374">
    <property type="entry name" value="17beta-HSD-like_SDR_c"/>
    <property type="match status" value="1"/>
</dbReference>
<name>M2R6R3_CERS8</name>
<keyword evidence="3" id="KW-0560">Oxidoreductase</keyword>
<dbReference type="GO" id="GO:0005783">
    <property type="term" value="C:endoplasmic reticulum"/>
    <property type="evidence" value="ECO:0007669"/>
    <property type="project" value="TreeGrafter"/>
</dbReference>
<dbReference type="GO" id="GO:0004806">
    <property type="term" value="F:triacylglycerol lipase activity"/>
    <property type="evidence" value="ECO:0007669"/>
    <property type="project" value="TreeGrafter"/>
</dbReference>
<reference evidence="5 6" key="1">
    <citation type="journal article" date="2012" name="Proc. Natl. Acad. Sci. U.S.A.">
        <title>Comparative genomics of Ceriporiopsis subvermispora and Phanerochaete chrysosporium provide insight into selective ligninolysis.</title>
        <authorList>
            <person name="Fernandez-Fueyo E."/>
            <person name="Ruiz-Duenas F.J."/>
            <person name="Ferreira P."/>
            <person name="Floudas D."/>
            <person name="Hibbett D.S."/>
            <person name="Canessa P."/>
            <person name="Larrondo L.F."/>
            <person name="James T.Y."/>
            <person name="Seelenfreund D."/>
            <person name="Lobos S."/>
            <person name="Polanco R."/>
            <person name="Tello M."/>
            <person name="Honda Y."/>
            <person name="Watanabe T."/>
            <person name="Watanabe T."/>
            <person name="Ryu J.S."/>
            <person name="Kubicek C.P."/>
            <person name="Schmoll M."/>
            <person name="Gaskell J."/>
            <person name="Hammel K.E."/>
            <person name="St John F.J."/>
            <person name="Vanden Wymelenberg A."/>
            <person name="Sabat G."/>
            <person name="Splinter BonDurant S."/>
            <person name="Syed K."/>
            <person name="Yadav J.S."/>
            <person name="Doddapaneni H."/>
            <person name="Subramanian V."/>
            <person name="Lavin J.L."/>
            <person name="Oguiza J.A."/>
            <person name="Perez G."/>
            <person name="Pisabarro A.G."/>
            <person name="Ramirez L."/>
            <person name="Santoyo F."/>
            <person name="Master E."/>
            <person name="Coutinho P.M."/>
            <person name="Henrissat B."/>
            <person name="Lombard V."/>
            <person name="Magnuson J.K."/>
            <person name="Kuees U."/>
            <person name="Hori C."/>
            <person name="Igarashi K."/>
            <person name="Samejima M."/>
            <person name="Held B.W."/>
            <person name="Barry K.W."/>
            <person name="LaButti K.M."/>
            <person name="Lapidus A."/>
            <person name="Lindquist E.A."/>
            <person name="Lucas S.M."/>
            <person name="Riley R."/>
            <person name="Salamov A.A."/>
            <person name="Hoffmeister D."/>
            <person name="Schwenk D."/>
            <person name="Hadar Y."/>
            <person name="Yarden O."/>
            <person name="de Vries R.P."/>
            <person name="Wiebenga A."/>
            <person name="Stenlid J."/>
            <person name="Eastwood D."/>
            <person name="Grigoriev I.V."/>
            <person name="Berka R.M."/>
            <person name="Blanchette R.A."/>
            <person name="Kersten P."/>
            <person name="Martinez A.T."/>
            <person name="Vicuna R."/>
            <person name="Cullen D."/>
        </authorList>
    </citation>
    <scope>NUCLEOTIDE SEQUENCE [LARGE SCALE GENOMIC DNA]</scope>
    <source>
        <strain evidence="5 6">B</strain>
    </source>
</reference>
<gene>
    <name evidence="5" type="ORF">CERSUDRAFT_86728</name>
</gene>
<dbReference type="InterPro" id="IPR020904">
    <property type="entry name" value="Sc_DH/Rdtase_CS"/>
</dbReference>
<protein>
    <submittedName>
        <fullName evidence="5">Uncharacterized protein</fullName>
    </submittedName>
</protein>
<evidence type="ECO:0000313" key="6">
    <source>
        <dbReference type="Proteomes" id="UP000016930"/>
    </source>
</evidence>
<evidence type="ECO:0000256" key="2">
    <source>
        <dbReference type="ARBA" id="ARBA00022857"/>
    </source>
</evidence>
<sequence>MAKSRRSILITGCSRDGIGDALAQQFHAQGLQVFATSRTLQSMEHLAAMGITTLALDVTDRNAIQDVKTQISEITGGKLDILVNNAGQDLSLAAVDYNMSDVRALFEVNVFAVMTMVQEFVPLLIASGDGRILQIGSVASIMPVPFDSAYSATKAALLAYSNTLRVELAPFKIKVITVQTGGVKSNVIKMQRIPDSSLYEPIQEEFQARRLGNVQDVEDTAVYAKTVVKEVLSKSPSPVIWAGNHSWTCWLMDTFFPRTIWDTILPKMYGLSALAGLLAIKSKDI</sequence>
<keyword evidence="2" id="KW-0521">NADP</keyword>
<accession>M2R6R3</accession>
<keyword evidence="6" id="KW-1185">Reference proteome</keyword>
<dbReference type="OrthoDB" id="2102561at2759"/>
<dbReference type="PANTHER" id="PTHR44169">
    <property type="entry name" value="NADPH-DEPENDENT 1-ACYLDIHYDROXYACETONE PHOSPHATE REDUCTASE"/>
    <property type="match status" value="1"/>
</dbReference>
<dbReference type="SUPFAM" id="SSF51735">
    <property type="entry name" value="NAD(P)-binding Rossmann-fold domains"/>
    <property type="match status" value="1"/>
</dbReference>
<dbReference type="Pfam" id="PF00106">
    <property type="entry name" value="adh_short"/>
    <property type="match status" value="1"/>
</dbReference>
<organism evidence="5 6">
    <name type="scientific">Ceriporiopsis subvermispora (strain B)</name>
    <name type="common">White-rot fungus</name>
    <name type="synonym">Gelatoporia subvermispora</name>
    <dbReference type="NCBI Taxonomy" id="914234"/>
    <lineage>
        <taxon>Eukaryota</taxon>
        <taxon>Fungi</taxon>
        <taxon>Dikarya</taxon>
        <taxon>Basidiomycota</taxon>
        <taxon>Agaricomycotina</taxon>
        <taxon>Agaricomycetes</taxon>
        <taxon>Polyporales</taxon>
        <taxon>Gelatoporiaceae</taxon>
        <taxon>Gelatoporia</taxon>
    </lineage>
</organism>
<dbReference type="GO" id="GO:0019433">
    <property type="term" value="P:triglyceride catabolic process"/>
    <property type="evidence" value="ECO:0007669"/>
    <property type="project" value="TreeGrafter"/>
</dbReference>
<evidence type="ECO:0000256" key="1">
    <source>
        <dbReference type="ARBA" id="ARBA00006484"/>
    </source>
</evidence>
<proteinExistence type="inferred from homology"/>
<dbReference type="GO" id="GO:0006654">
    <property type="term" value="P:phosphatidic acid biosynthetic process"/>
    <property type="evidence" value="ECO:0007669"/>
    <property type="project" value="TreeGrafter"/>
</dbReference>
<dbReference type="PANTHER" id="PTHR44169:SF6">
    <property type="entry name" value="NADPH-DEPENDENT 1-ACYLDIHYDROXYACETONE PHOSPHATE REDUCTASE"/>
    <property type="match status" value="1"/>
</dbReference>
<dbReference type="InterPro" id="IPR002347">
    <property type="entry name" value="SDR_fam"/>
</dbReference>
<dbReference type="PRINTS" id="PR00080">
    <property type="entry name" value="SDRFAMILY"/>
</dbReference>
<dbReference type="EMBL" id="KB445804">
    <property type="protein sequence ID" value="EMD33952.1"/>
    <property type="molecule type" value="Genomic_DNA"/>
</dbReference>
<dbReference type="STRING" id="914234.M2R6R3"/>
<dbReference type="Proteomes" id="UP000016930">
    <property type="component" value="Unassembled WGS sequence"/>
</dbReference>
<dbReference type="Gene3D" id="3.40.50.720">
    <property type="entry name" value="NAD(P)-binding Rossmann-like Domain"/>
    <property type="match status" value="1"/>
</dbReference>
<dbReference type="PROSITE" id="PS00061">
    <property type="entry name" value="ADH_SHORT"/>
    <property type="match status" value="1"/>
</dbReference>
<dbReference type="FunFam" id="3.40.50.720:FF:000261">
    <property type="entry name" value="NADPH-dependent 1-acyldihydroxyacetone phosphate reductase"/>
    <property type="match status" value="1"/>
</dbReference>
<dbReference type="PRINTS" id="PR00081">
    <property type="entry name" value="GDHRDH"/>
</dbReference>
<evidence type="ECO:0000256" key="4">
    <source>
        <dbReference type="RuleBase" id="RU000363"/>
    </source>
</evidence>
<dbReference type="AlphaFoldDB" id="M2R6R3"/>
<dbReference type="HOGENOM" id="CLU_010194_2_9_1"/>
<dbReference type="GO" id="GO:0005811">
    <property type="term" value="C:lipid droplet"/>
    <property type="evidence" value="ECO:0007669"/>
    <property type="project" value="TreeGrafter"/>
</dbReference>
<comment type="similarity">
    <text evidence="1 4">Belongs to the short-chain dehydrogenases/reductases (SDR) family.</text>
</comment>
<dbReference type="GO" id="GO:0000140">
    <property type="term" value="F:acylglycerone-phosphate reductase (NADP+) activity"/>
    <property type="evidence" value="ECO:0007669"/>
    <property type="project" value="TreeGrafter"/>
</dbReference>
<dbReference type="InterPro" id="IPR036291">
    <property type="entry name" value="NAD(P)-bd_dom_sf"/>
</dbReference>
<evidence type="ECO:0000256" key="3">
    <source>
        <dbReference type="ARBA" id="ARBA00023002"/>
    </source>
</evidence>